<dbReference type="AlphaFoldDB" id="A0A4Z0GRJ0"/>
<proteinExistence type="inferred from homology"/>
<dbReference type="InterPro" id="IPR004923">
    <property type="entry name" value="FTR1/Fip1/EfeU"/>
</dbReference>
<comment type="subcellular location">
    <subcellularLocation>
        <location evidence="1">Membrane</location>
        <topology evidence="1">Multi-pass membrane protein</topology>
    </subcellularLocation>
</comment>
<dbReference type="GO" id="GO:0033573">
    <property type="term" value="C:high-affinity iron permease complex"/>
    <property type="evidence" value="ECO:0007669"/>
    <property type="project" value="InterPro"/>
</dbReference>
<evidence type="ECO:0000313" key="7">
    <source>
        <dbReference type="EMBL" id="TGA99470.1"/>
    </source>
</evidence>
<dbReference type="PANTHER" id="PTHR31632:SF2">
    <property type="entry name" value="PLASMA MEMBRANE IRON PERMEASE"/>
    <property type="match status" value="1"/>
</dbReference>
<evidence type="ECO:0000256" key="2">
    <source>
        <dbReference type="ARBA" id="ARBA00008333"/>
    </source>
</evidence>
<feature type="transmembrane region" description="Helical" evidence="6">
    <location>
        <begin position="289"/>
        <end position="306"/>
    </location>
</feature>
<keyword evidence="5 6" id="KW-0472">Membrane</keyword>
<evidence type="ECO:0000256" key="5">
    <source>
        <dbReference type="ARBA" id="ARBA00023136"/>
    </source>
</evidence>
<comment type="similarity">
    <text evidence="2">Belongs to the oxidase-dependent Fe transporter (OFeT) (TC 9.A.10.1) family.</text>
</comment>
<feature type="transmembrane region" description="Helical" evidence="6">
    <location>
        <begin position="7"/>
        <end position="28"/>
    </location>
</feature>
<dbReference type="Proteomes" id="UP000298347">
    <property type="component" value="Unassembled WGS sequence"/>
</dbReference>
<keyword evidence="3 6" id="KW-0812">Transmembrane</keyword>
<sequence>MAGHFHLKSLCIGAATFLIAGVFIWQGVTSGGNPVDPTVHHMSRAMGIVNTGILVFREGLEAILVLSALTAGLMRTKQVYWKPIASGSGVGFLATLATWFIVVGIISLFAATTSELNIQAATGLLAIAVLLLVMNWFFHKIYWTAWIGAHNKKKGELIQSSYSSPGKTAYIGLASLGFTAVYREGFEVDLFLQSIRMQAGGFIVLLGAIIGLVLTLIVAALTFVAQRKLPYKKMLILTGVMLGMVLIVMVGENVQEMQLAGWIPTTSLNLPIPDWAGLWFAIFPNVESITAQIIAVLLVLGSYFIAQYMRSWKPRKQALMNHEV</sequence>
<reference evidence="7 8" key="1">
    <citation type="journal article" date="2015" name="Int. J. Syst. Evol. Microbiol.">
        <title>Sporolactobacillus shoreae sp. nov. and Sporolactobacillus spathodeae sp. nov., two spore-forming lactic acid bacteria isolated from tree barks in Thailand.</title>
        <authorList>
            <person name="Thamacharoensuk T."/>
            <person name="Kitahara M."/>
            <person name="Ohkuma M."/>
            <person name="Thongchul N."/>
            <person name="Tanasupawat S."/>
        </authorList>
    </citation>
    <scope>NUCLEOTIDE SEQUENCE [LARGE SCALE GENOMIC DNA]</scope>
    <source>
        <strain evidence="7 8">BK92</strain>
    </source>
</reference>
<keyword evidence="8" id="KW-1185">Reference proteome</keyword>
<feature type="transmembrane region" description="Helical" evidence="6">
    <location>
        <begin position="123"/>
        <end position="143"/>
    </location>
</feature>
<name>A0A4Z0GRJ0_9BACL</name>
<accession>A0A4Z0GRJ0</accession>
<feature type="transmembrane region" description="Helical" evidence="6">
    <location>
        <begin position="90"/>
        <end position="111"/>
    </location>
</feature>
<evidence type="ECO:0000256" key="4">
    <source>
        <dbReference type="ARBA" id="ARBA00022989"/>
    </source>
</evidence>
<evidence type="ECO:0000313" key="8">
    <source>
        <dbReference type="Proteomes" id="UP000298347"/>
    </source>
</evidence>
<protein>
    <submittedName>
        <fullName evidence="7">Iron permease</fullName>
    </submittedName>
</protein>
<comment type="caution">
    <text evidence="7">The sequence shown here is derived from an EMBL/GenBank/DDBJ whole genome shotgun (WGS) entry which is preliminary data.</text>
</comment>
<organism evidence="7 8">
    <name type="scientific">Sporolactobacillus shoreae</name>
    <dbReference type="NCBI Taxonomy" id="1465501"/>
    <lineage>
        <taxon>Bacteria</taxon>
        <taxon>Bacillati</taxon>
        <taxon>Bacillota</taxon>
        <taxon>Bacilli</taxon>
        <taxon>Bacillales</taxon>
        <taxon>Sporolactobacillaceae</taxon>
        <taxon>Sporolactobacillus</taxon>
    </lineage>
</organism>
<gene>
    <name evidence="7" type="ORF">E4665_03865</name>
</gene>
<dbReference type="OrthoDB" id="8215804at2"/>
<dbReference type="Pfam" id="PF03239">
    <property type="entry name" value="FTR1"/>
    <property type="match status" value="1"/>
</dbReference>
<evidence type="ECO:0000256" key="1">
    <source>
        <dbReference type="ARBA" id="ARBA00004141"/>
    </source>
</evidence>
<keyword evidence="4 6" id="KW-1133">Transmembrane helix</keyword>
<dbReference type="PANTHER" id="PTHR31632">
    <property type="entry name" value="IRON TRANSPORTER FTH1"/>
    <property type="match status" value="1"/>
</dbReference>
<dbReference type="EMBL" id="SRJD01000003">
    <property type="protein sequence ID" value="TGA99470.1"/>
    <property type="molecule type" value="Genomic_DNA"/>
</dbReference>
<evidence type="ECO:0000256" key="3">
    <source>
        <dbReference type="ARBA" id="ARBA00022692"/>
    </source>
</evidence>
<feature type="transmembrane region" description="Helical" evidence="6">
    <location>
        <begin position="202"/>
        <end position="225"/>
    </location>
</feature>
<feature type="transmembrane region" description="Helical" evidence="6">
    <location>
        <begin position="234"/>
        <end position="251"/>
    </location>
</feature>
<feature type="transmembrane region" description="Helical" evidence="6">
    <location>
        <begin position="164"/>
        <end position="182"/>
    </location>
</feature>
<dbReference type="RefSeq" id="WP_135347493.1">
    <property type="nucleotide sequence ID" value="NZ_SRJD01000003.1"/>
</dbReference>
<evidence type="ECO:0000256" key="6">
    <source>
        <dbReference type="SAM" id="Phobius"/>
    </source>
</evidence>
<dbReference type="GO" id="GO:0015093">
    <property type="term" value="F:ferrous iron transmembrane transporter activity"/>
    <property type="evidence" value="ECO:0007669"/>
    <property type="project" value="TreeGrafter"/>
</dbReference>
<feature type="transmembrane region" description="Helical" evidence="6">
    <location>
        <begin position="48"/>
        <end position="69"/>
    </location>
</feature>